<keyword evidence="3" id="KW-0732">Signal</keyword>
<comment type="caution">
    <text evidence="4">The sequence shown here is derived from an EMBL/GenBank/DDBJ whole genome shotgun (WGS) entry which is preliminary data.</text>
</comment>
<feature type="chain" id="PRO_5004974930" evidence="3">
    <location>
        <begin position="20"/>
        <end position="611"/>
    </location>
</feature>
<dbReference type="EMBL" id="ASPP01021177">
    <property type="protein sequence ID" value="ETO12716.1"/>
    <property type="molecule type" value="Genomic_DNA"/>
</dbReference>
<feature type="signal peptide" evidence="3">
    <location>
        <begin position="1"/>
        <end position="19"/>
    </location>
</feature>
<evidence type="ECO:0000256" key="1">
    <source>
        <dbReference type="SAM" id="Coils"/>
    </source>
</evidence>
<organism evidence="4 5">
    <name type="scientific">Reticulomyxa filosa</name>
    <dbReference type="NCBI Taxonomy" id="46433"/>
    <lineage>
        <taxon>Eukaryota</taxon>
        <taxon>Sar</taxon>
        <taxon>Rhizaria</taxon>
        <taxon>Retaria</taxon>
        <taxon>Foraminifera</taxon>
        <taxon>Monothalamids</taxon>
        <taxon>Reticulomyxidae</taxon>
        <taxon>Reticulomyxa</taxon>
    </lineage>
</organism>
<keyword evidence="1" id="KW-0175">Coiled coil</keyword>
<feature type="coiled-coil region" evidence="1">
    <location>
        <begin position="572"/>
        <end position="599"/>
    </location>
</feature>
<feature type="coiled-coil region" evidence="1">
    <location>
        <begin position="376"/>
        <end position="424"/>
    </location>
</feature>
<feature type="compositionally biased region" description="Basic and acidic residues" evidence="2">
    <location>
        <begin position="254"/>
        <end position="265"/>
    </location>
</feature>
<evidence type="ECO:0000313" key="4">
    <source>
        <dbReference type="EMBL" id="ETO12716.1"/>
    </source>
</evidence>
<dbReference type="AlphaFoldDB" id="X6MGB7"/>
<feature type="region of interest" description="Disordered" evidence="2">
    <location>
        <begin position="241"/>
        <end position="272"/>
    </location>
</feature>
<protein>
    <submittedName>
        <fullName evidence="4">Uncharacterized protein</fullName>
    </submittedName>
</protein>
<name>X6MGB7_RETFI</name>
<evidence type="ECO:0000313" key="5">
    <source>
        <dbReference type="Proteomes" id="UP000023152"/>
    </source>
</evidence>
<sequence>MSFFFFLMKMFLLQYKSQTKQKKTKRDQTGAMPSKDLKESQNFALGKEEQIPMDDTYKVDPFNNNNFDWFVSDTSAEVKPQNEQKAKLGRTQTTTVTTTMTKISCFGQNRSGSKFFDSFISEPQKSEKQPLKPSSSSQVRKFQERIEVEMEQEKALALGDFQSLAQIESEYQQLDMLTKLQETINSKRDEWKSLIPTDEQQPNLNLSQSTNTETVLLTQQADGTQETAKTDQSVPWLSDTGAVLSSPIRKPSKSVKDEHNFRDTDNTWQDEDNRALSPIPVLNINNAQEKSGFGHLLKNMSLQVGDFCICMDNDELCQVEKIEDGIIFVMTPQISKRGVDFRCLEKIEDRKEAMEQWRQQERSVIHKQNISEMFNKLQKSENEKKLQEKIERERRAIDQREQFRTKLEKERLIKEKQKKLLQKKCNKFVKLIKSARTNYIIRLIAHQWIKKSIELTPEPTSQNNLYTIESSHYWLSVKDKLTILHVGKSYWKHKRCLTQMNESDVVKSHVSENIRQKKAKKDNAPQNGNYALLSASSSTMPANLPLITPIKTRGPKIASEEDFFIEEITKSYQRTIEQKKASKAVLDELKQNIAKLRSGSYSKNGPFASVL</sequence>
<accession>X6MGB7</accession>
<keyword evidence="5" id="KW-1185">Reference proteome</keyword>
<gene>
    <name evidence="4" type="ORF">RFI_24660</name>
</gene>
<reference evidence="4 5" key="1">
    <citation type="journal article" date="2013" name="Curr. Biol.">
        <title>The Genome of the Foraminiferan Reticulomyxa filosa.</title>
        <authorList>
            <person name="Glockner G."/>
            <person name="Hulsmann N."/>
            <person name="Schleicher M."/>
            <person name="Noegel A.A."/>
            <person name="Eichinger L."/>
            <person name="Gallinger C."/>
            <person name="Pawlowski J."/>
            <person name="Sierra R."/>
            <person name="Euteneuer U."/>
            <person name="Pillet L."/>
            <person name="Moustafa A."/>
            <person name="Platzer M."/>
            <person name="Groth M."/>
            <person name="Szafranski K."/>
            <person name="Schliwa M."/>
        </authorList>
    </citation>
    <scope>NUCLEOTIDE SEQUENCE [LARGE SCALE GENOMIC DNA]</scope>
</reference>
<evidence type="ECO:0000256" key="2">
    <source>
        <dbReference type="SAM" id="MobiDB-lite"/>
    </source>
</evidence>
<evidence type="ECO:0000256" key="3">
    <source>
        <dbReference type="SAM" id="SignalP"/>
    </source>
</evidence>
<proteinExistence type="predicted"/>
<dbReference type="Proteomes" id="UP000023152">
    <property type="component" value="Unassembled WGS sequence"/>
</dbReference>